<comment type="caution">
    <text evidence="2">The sequence shown here is derived from an EMBL/GenBank/DDBJ whole genome shotgun (WGS) entry which is preliminary data.</text>
</comment>
<organism evidence="2 3">
    <name type="scientific">Dysgonomonas hofstadii</name>
    <dbReference type="NCBI Taxonomy" id="637886"/>
    <lineage>
        <taxon>Bacteria</taxon>
        <taxon>Pseudomonadati</taxon>
        <taxon>Bacteroidota</taxon>
        <taxon>Bacteroidia</taxon>
        <taxon>Bacteroidales</taxon>
        <taxon>Dysgonomonadaceae</taxon>
        <taxon>Dysgonomonas</taxon>
    </lineage>
</organism>
<dbReference type="AlphaFoldDB" id="A0A840CVL5"/>
<gene>
    <name evidence="2" type="ORF">GGR21_004130</name>
</gene>
<dbReference type="Pfam" id="PF13605">
    <property type="entry name" value="DUF4141"/>
    <property type="match status" value="1"/>
</dbReference>
<protein>
    <submittedName>
        <fullName evidence="2">Archaellum component FlaC</fullName>
    </submittedName>
</protein>
<dbReference type="Proteomes" id="UP000555103">
    <property type="component" value="Unassembled WGS sequence"/>
</dbReference>
<sequence>MKKILFCLMAFMTLCTYQVKAQWTVIDPSNLAQNILTVSKTATTASNVINSFKEMQKIYDQGKQYYDKLESVHNLIKDARKVKETVELVSEISQIYSTNFNKMLSDRNFSVNELEAISNGYAKLLNESGNLLSDIKNVVSLSNGLSMTDAERMSIIDDIHAKMLEHRNLVRYFSKKSISVSFIRSQEKGDMERVKSLYGNPSDRYW</sequence>
<dbReference type="EMBL" id="JACIEP010000025">
    <property type="protein sequence ID" value="MBB4038198.1"/>
    <property type="molecule type" value="Genomic_DNA"/>
</dbReference>
<name>A0A840CVL5_9BACT</name>
<evidence type="ECO:0000256" key="1">
    <source>
        <dbReference type="SAM" id="SignalP"/>
    </source>
</evidence>
<feature type="chain" id="PRO_5033037770" evidence="1">
    <location>
        <begin position="22"/>
        <end position="206"/>
    </location>
</feature>
<dbReference type="RefSeq" id="WP_183309006.1">
    <property type="nucleotide sequence ID" value="NZ_JACIEP010000025.1"/>
</dbReference>
<keyword evidence="1" id="KW-0732">Signal</keyword>
<dbReference type="InterPro" id="IPR025415">
    <property type="entry name" value="DUF4141"/>
</dbReference>
<reference evidence="2 3" key="1">
    <citation type="submission" date="2020-08" db="EMBL/GenBank/DDBJ databases">
        <title>Genomic Encyclopedia of Type Strains, Phase IV (KMG-IV): sequencing the most valuable type-strain genomes for metagenomic binning, comparative biology and taxonomic classification.</title>
        <authorList>
            <person name="Goeker M."/>
        </authorList>
    </citation>
    <scope>NUCLEOTIDE SEQUENCE [LARGE SCALE GENOMIC DNA]</scope>
    <source>
        <strain evidence="2 3">DSM 104969</strain>
    </source>
</reference>
<feature type="signal peptide" evidence="1">
    <location>
        <begin position="1"/>
        <end position="21"/>
    </location>
</feature>
<evidence type="ECO:0000313" key="3">
    <source>
        <dbReference type="Proteomes" id="UP000555103"/>
    </source>
</evidence>
<proteinExistence type="predicted"/>
<accession>A0A840CVL5</accession>
<keyword evidence="3" id="KW-1185">Reference proteome</keyword>
<evidence type="ECO:0000313" key="2">
    <source>
        <dbReference type="EMBL" id="MBB4038198.1"/>
    </source>
</evidence>